<organism evidence="1 2">
    <name type="scientific">Fusarium decemcellulare</name>
    <dbReference type="NCBI Taxonomy" id="57161"/>
    <lineage>
        <taxon>Eukaryota</taxon>
        <taxon>Fungi</taxon>
        <taxon>Dikarya</taxon>
        <taxon>Ascomycota</taxon>
        <taxon>Pezizomycotina</taxon>
        <taxon>Sordariomycetes</taxon>
        <taxon>Hypocreomycetidae</taxon>
        <taxon>Hypocreales</taxon>
        <taxon>Nectriaceae</taxon>
        <taxon>Fusarium</taxon>
        <taxon>Fusarium decemcellulare species complex</taxon>
    </lineage>
</organism>
<name>A0ACC1SU17_9HYPO</name>
<reference evidence="1" key="1">
    <citation type="submission" date="2022-08" db="EMBL/GenBank/DDBJ databases">
        <title>Genome Sequence of Fusarium decemcellulare.</title>
        <authorList>
            <person name="Buettner E."/>
        </authorList>
    </citation>
    <scope>NUCLEOTIDE SEQUENCE</scope>
    <source>
        <strain evidence="1">Babe19</strain>
    </source>
</reference>
<evidence type="ECO:0000313" key="1">
    <source>
        <dbReference type="EMBL" id="KAJ3546383.1"/>
    </source>
</evidence>
<protein>
    <submittedName>
        <fullName evidence="1">Uncharacterized protein</fullName>
    </submittedName>
</protein>
<sequence>MPRLGFKKSRSGCQRCKERRVKCDEKRPCSACTRHGVKCVFPPADDPPPKQSRATQRQRQRHQNETEVHKDTRPAQKQRRFSSIALTAYDVFAESSPASSSNIPIQPAKMADASSMENWRLDLELMHHYTSVAYATLPRGTEICEIWQKEVPKLASRHIFLMHQVLATSAYHAAYINPSRRNCYLVHASQHQNDALVCLQGALSSINAENCHAFFVTSSMLSICAFAASCSGNSVDTSRLNELIDIFFLVRGMSNILDSHEGTLKGGTLQLLFKMEQEEEMTPLMSTIINRLKGFAMPMGTDPVVDAICTEAIATTIAWIENTKWKTTSLELRICMSWPISLTDDFLSLLRVRNPIAMAIVAYYAVILHFAGMRYWFLECWGQAVLADIACHMDPGWSHLIDWPVAAIERDEWNENLGGQEFLNSNQ</sequence>
<proteinExistence type="predicted"/>
<gene>
    <name evidence="1" type="ORF">NM208_g2028</name>
</gene>
<evidence type="ECO:0000313" key="2">
    <source>
        <dbReference type="Proteomes" id="UP001148629"/>
    </source>
</evidence>
<dbReference type="EMBL" id="JANRMS010000115">
    <property type="protein sequence ID" value="KAJ3546383.1"/>
    <property type="molecule type" value="Genomic_DNA"/>
</dbReference>
<accession>A0ACC1SU17</accession>
<dbReference type="Proteomes" id="UP001148629">
    <property type="component" value="Unassembled WGS sequence"/>
</dbReference>
<comment type="caution">
    <text evidence="1">The sequence shown here is derived from an EMBL/GenBank/DDBJ whole genome shotgun (WGS) entry which is preliminary data.</text>
</comment>
<keyword evidence="2" id="KW-1185">Reference proteome</keyword>